<evidence type="ECO:0000256" key="5">
    <source>
        <dbReference type="NCBIfam" id="TIGR00168"/>
    </source>
</evidence>
<dbReference type="Proteomes" id="UP000241436">
    <property type="component" value="Unassembled WGS sequence"/>
</dbReference>
<dbReference type="InterPro" id="IPR001288">
    <property type="entry name" value="Translation_initiation_fac_3"/>
</dbReference>
<gene>
    <name evidence="4" type="primary">infC</name>
    <name evidence="9" type="ORF">CLG94_04350</name>
</gene>
<dbReference type="InterPro" id="IPR036788">
    <property type="entry name" value="T_IF-3_C_sf"/>
</dbReference>
<evidence type="ECO:0000256" key="2">
    <source>
        <dbReference type="ARBA" id="ARBA00022540"/>
    </source>
</evidence>
<keyword evidence="10" id="KW-1185">Reference proteome</keyword>
<keyword evidence="3 4" id="KW-0648">Protein biosynthesis</keyword>
<dbReference type="SUPFAM" id="SSF54364">
    <property type="entry name" value="Translation initiation factor IF3, N-terminal domain"/>
    <property type="match status" value="1"/>
</dbReference>
<dbReference type="SUPFAM" id="SSF55200">
    <property type="entry name" value="Translation initiation factor IF3, C-terminal domain"/>
    <property type="match status" value="1"/>
</dbReference>
<dbReference type="Pfam" id="PF05198">
    <property type="entry name" value="IF3_N"/>
    <property type="match status" value="1"/>
</dbReference>
<reference evidence="9 10" key="1">
    <citation type="submission" date="2017-09" db="EMBL/GenBank/DDBJ databases">
        <title>Bloom of a denitrifying methanotroph, Candidatus Methylomirabilis limnetica, in a deep stratified lake.</title>
        <authorList>
            <person name="Graf J.S."/>
            <person name="Marchant H.K."/>
            <person name="Tienken D."/>
            <person name="Hach P.F."/>
            <person name="Brand A."/>
            <person name="Schubert C.J."/>
            <person name="Kuypers M.M."/>
            <person name="Milucka J."/>
        </authorList>
    </citation>
    <scope>NUCLEOTIDE SEQUENCE [LARGE SCALE GENOMIC DNA]</scope>
    <source>
        <strain evidence="9 10">Zug</strain>
    </source>
</reference>
<dbReference type="InterPro" id="IPR019815">
    <property type="entry name" value="Translation_initiation_fac_3_C"/>
</dbReference>
<keyword evidence="4" id="KW-0963">Cytoplasm</keyword>
<dbReference type="PANTHER" id="PTHR10938:SF0">
    <property type="entry name" value="TRANSLATION INITIATION FACTOR IF-3, MITOCHONDRIAL"/>
    <property type="match status" value="1"/>
</dbReference>
<evidence type="ECO:0000256" key="1">
    <source>
        <dbReference type="ARBA" id="ARBA00005439"/>
    </source>
</evidence>
<comment type="similarity">
    <text evidence="1 4 6">Belongs to the IF-3 family.</text>
</comment>
<dbReference type="InterPro" id="IPR036787">
    <property type="entry name" value="T_IF-3_N_sf"/>
</dbReference>
<dbReference type="Gene3D" id="3.30.110.10">
    <property type="entry name" value="Translation initiation factor 3 (IF-3), C-terminal domain"/>
    <property type="match status" value="1"/>
</dbReference>
<dbReference type="GO" id="GO:0005829">
    <property type="term" value="C:cytosol"/>
    <property type="evidence" value="ECO:0007669"/>
    <property type="project" value="TreeGrafter"/>
</dbReference>
<feature type="domain" description="Translation initiation factor 3 N-terminal" evidence="8">
    <location>
        <begin position="13"/>
        <end position="82"/>
    </location>
</feature>
<protein>
    <recommendedName>
        <fullName evidence="4 5">Translation initiation factor IF-3</fullName>
    </recommendedName>
</protein>
<evidence type="ECO:0000256" key="3">
    <source>
        <dbReference type="ARBA" id="ARBA00022917"/>
    </source>
</evidence>
<comment type="caution">
    <text evidence="9">The sequence shown here is derived from an EMBL/GenBank/DDBJ whole genome shotgun (WGS) entry which is preliminary data.</text>
</comment>
<reference evidence="10" key="2">
    <citation type="journal article" date="2018" name="Environ. Microbiol.">
        <title>Bloom of a denitrifying methanotroph, 'Candidatus Methylomirabilis limnetica', in a deep stratified lake.</title>
        <authorList>
            <person name="Graf J.S."/>
            <person name="Mayr M.J."/>
            <person name="Marchant H.K."/>
            <person name="Tienken D."/>
            <person name="Hach P.F."/>
            <person name="Brand A."/>
            <person name="Schubert C.J."/>
            <person name="Kuypers M.M."/>
            <person name="Milucka J."/>
        </authorList>
    </citation>
    <scope>NUCLEOTIDE SEQUENCE [LARGE SCALE GENOMIC DNA]</scope>
    <source>
        <strain evidence="10">Zug</strain>
    </source>
</reference>
<dbReference type="InterPro" id="IPR019813">
    <property type="entry name" value="Translation_initiation_fac3_CS"/>
</dbReference>
<dbReference type="FunFam" id="3.10.20.80:FF:000001">
    <property type="entry name" value="Translation initiation factor IF-3"/>
    <property type="match status" value="1"/>
</dbReference>
<dbReference type="AlphaFoldDB" id="A0A2T4TZQ9"/>
<dbReference type="PANTHER" id="PTHR10938">
    <property type="entry name" value="TRANSLATION INITIATION FACTOR IF-3"/>
    <property type="match status" value="1"/>
</dbReference>
<dbReference type="GO" id="GO:0016020">
    <property type="term" value="C:membrane"/>
    <property type="evidence" value="ECO:0007669"/>
    <property type="project" value="TreeGrafter"/>
</dbReference>
<dbReference type="InterPro" id="IPR019814">
    <property type="entry name" value="Translation_initiation_fac_3_N"/>
</dbReference>
<dbReference type="GO" id="GO:0043022">
    <property type="term" value="F:ribosome binding"/>
    <property type="evidence" value="ECO:0007669"/>
    <property type="project" value="UniProtKB-ARBA"/>
</dbReference>
<proteinExistence type="inferred from homology"/>
<sequence length="175" mass="20235">MKEGTSISRSVRVNDRIRVKEVRVISAEGAQLGILPIQEALDAALKLSLDLVEVAPDAKPPVCRIMNYGKYRYEQSKKVREARKKQTVVQIKEIKLRPKTEDHDFQFKAKHAERFLKEGNKAKITMMFRGREMVHIDRGKVLLDRFAEALKEAAMIEQRPRQEGRNMVMILTPKH</sequence>
<dbReference type="Gene3D" id="3.10.20.80">
    <property type="entry name" value="Translation initiation factor 3 (IF-3), N-terminal domain"/>
    <property type="match status" value="1"/>
</dbReference>
<dbReference type="EMBL" id="NVQC01000015">
    <property type="protein sequence ID" value="PTL36582.1"/>
    <property type="molecule type" value="Genomic_DNA"/>
</dbReference>
<dbReference type="GO" id="GO:0003743">
    <property type="term" value="F:translation initiation factor activity"/>
    <property type="evidence" value="ECO:0007669"/>
    <property type="project" value="UniProtKB-UniRule"/>
</dbReference>
<dbReference type="Pfam" id="PF00707">
    <property type="entry name" value="IF3_C"/>
    <property type="match status" value="1"/>
</dbReference>
<comment type="subunit">
    <text evidence="4 6">Monomer.</text>
</comment>
<dbReference type="NCBIfam" id="TIGR00168">
    <property type="entry name" value="infC"/>
    <property type="match status" value="1"/>
</dbReference>
<name>A0A2T4TZQ9_9BACT</name>
<comment type="subcellular location">
    <subcellularLocation>
        <location evidence="4 6">Cytoplasm</location>
    </subcellularLocation>
</comment>
<comment type="function">
    <text evidence="4 6">IF-3 binds to the 30S ribosomal subunit and shifts the equilibrium between 70S ribosomes and their 50S and 30S subunits in favor of the free subunits, thus enhancing the availability of 30S subunits on which protein synthesis initiation begins.</text>
</comment>
<dbReference type="GO" id="GO:0032790">
    <property type="term" value="P:ribosome disassembly"/>
    <property type="evidence" value="ECO:0007669"/>
    <property type="project" value="TreeGrafter"/>
</dbReference>
<evidence type="ECO:0000259" key="7">
    <source>
        <dbReference type="Pfam" id="PF00707"/>
    </source>
</evidence>
<accession>A0A2T4TZQ9</accession>
<evidence type="ECO:0000313" key="9">
    <source>
        <dbReference type="EMBL" id="PTL36582.1"/>
    </source>
</evidence>
<evidence type="ECO:0000313" key="10">
    <source>
        <dbReference type="Proteomes" id="UP000241436"/>
    </source>
</evidence>
<evidence type="ECO:0000256" key="6">
    <source>
        <dbReference type="RuleBase" id="RU000646"/>
    </source>
</evidence>
<dbReference type="FunFam" id="3.30.110.10:FF:000001">
    <property type="entry name" value="Translation initiation factor IF-3"/>
    <property type="match status" value="1"/>
</dbReference>
<feature type="domain" description="Translation initiation factor 3 C-terminal" evidence="7">
    <location>
        <begin position="89"/>
        <end position="174"/>
    </location>
</feature>
<organism evidence="9 10">
    <name type="scientific">Candidatus Methylomirabilis limnetica</name>
    <dbReference type="NCBI Taxonomy" id="2033718"/>
    <lineage>
        <taxon>Bacteria</taxon>
        <taxon>Candidatus Methylomirabilota</taxon>
        <taxon>Candidatus Methylomirabilia</taxon>
        <taxon>Candidatus Methylomirabilales</taxon>
        <taxon>Candidatus Methylomirabilaceae</taxon>
        <taxon>Candidatus Methylomirabilis</taxon>
    </lineage>
</organism>
<dbReference type="PROSITE" id="PS00938">
    <property type="entry name" value="IF3"/>
    <property type="match status" value="1"/>
</dbReference>
<dbReference type="HAMAP" id="MF_00080">
    <property type="entry name" value="IF_3"/>
    <property type="match status" value="1"/>
</dbReference>
<evidence type="ECO:0000259" key="8">
    <source>
        <dbReference type="Pfam" id="PF05198"/>
    </source>
</evidence>
<evidence type="ECO:0000256" key="4">
    <source>
        <dbReference type="HAMAP-Rule" id="MF_00080"/>
    </source>
</evidence>
<keyword evidence="2 4" id="KW-0396">Initiation factor</keyword>